<reference evidence="2 3" key="1">
    <citation type="submission" date="2018-08" db="EMBL/GenBank/DDBJ databases">
        <title>Murine metabolic-syndrome-specific gut microbial biobank.</title>
        <authorList>
            <person name="Liu C."/>
        </authorList>
    </citation>
    <scope>NUCLEOTIDE SEQUENCE [LARGE SCALE GENOMIC DNA]</scope>
    <source>
        <strain evidence="2 3">28</strain>
    </source>
</reference>
<name>A0A845QI70_9FIRM</name>
<dbReference type="GO" id="GO:0016747">
    <property type="term" value="F:acyltransferase activity, transferring groups other than amino-acyl groups"/>
    <property type="evidence" value="ECO:0007669"/>
    <property type="project" value="InterPro"/>
</dbReference>
<accession>A0A845QI70</accession>
<dbReference type="CDD" id="cd04301">
    <property type="entry name" value="NAT_SF"/>
    <property type="match status" value="1"/>
</dbReference>
<dbReference type="SUPFAM" id="SSF55729">
    <property type="entry name" value="Acyl-CoA N-acyltransferases (Nat)"/>
    <property type="match status" value="1"/>
</dbReference>
<evidence type="ECO:0000313" key="3">
    <source>
        <dbReference type="Proteomes" id="UP000446866"/>
    </source>
</evidence>
<proteinExistence type="predicted"/>
<feature type="domain" description="N-acetyltransferase" evidence="1">
    <location>
        <begin position="3"/>
        <end position="149"/>
    </location>
</feature>
<evidence type="ECO:0000313" key="2">
    <source>
        <dbReference type="EMBL" id="NBH61154.1"/>
    </source>
</evidence>
<dbReference type="InterPro" id="IPR000182">
    <property type="entry name" value="GNAT_dom"/>
</dbReference>
<organism evidence="2 3">
    <name type="scientific">Anaerotruncus colihominis</name>
    <dbReference type="NCBI Taxonomy" id="169435"/>
    <lineage>
        <taxon>Bacteria</taxon>
        <taxon>Bacillati</taxon>
        <taxon>Bacillota</taxon>
        <taxon>Clostridia</taxon>
        <taxon>Eubacteriales</taxon>
        <taxon>Oscillospiraceae</taxon>
        <taxon>Anaerotruncus</taxon>
    </lineage>
</organism>
<dbReference type="Proteomes" id="UP000446866">
    <property type="component" value="Unassembled WGS sequence"/>
</dbReference>
<dbReference type="PROSITE" id="PS51186">
    <property type="entry name" value="GNAT"/>
    <property type="match status" value="1"/>
</dbReference>
<gene>
    <name evidence="2" type="ORF">D0435_05750</name>
</gene>
<dbReference type="AlphaFoldDB" id="A0A845QI70"/>
<dbReference type="RefSeq" id="WP_160201432.1">
    <property type="nucleotide sequence ID" value="NZ_QXWK01000009.1"/>
</dbReference>
<evidence type="ECO:0000259" key="1">
    <source>
        <dbReference type="PROSITE" id="PS51186"/>
    </source>
</evidence>
<sequence>MEIKTICDNPQLLVEAASWFSDKWGVPLEAYMESMKAYIGNPVGIPKWFVILDEKESTIAGAGIIENDFHQRKDLTPNLCALFVEPPYRKQGLAKKLMNFAKKETSAAGFEKLYLITDHTKFYEKCGWTFYGIIKEDDGAEIRMYETKTGF</sequence>
<protein>
    <submittedName>
        <fullName evidence="2">GNAT family N-acetyltransferase</fullName>
    </submittedName>
</protein>
<dbReference type="Gene3D" id="3.40.630.30">
    <property type="match status" value="1"/>
</dbReference>
<dbReference type="Pfam" id="PF13508">
    <property type="entry name" value="Acetyltransf_7"/>
    <property type="match status" value="1"/>
</dbReference>
<dbReference type="InterPro" id="IPR016181">
    <property type="entry name" value="Acyl_CoA_acyltransferase"/>
</dbReference>
<dbReference type="EMBL" id="QXWK01000009">
    <property type="protein sequence ID" value="NBH61154.1"/>
    <property type="molecule type" value="Genomic_DNA"/>
</dbReference>
<keyword evidence="3" id="KW-1185">Reference proteome</keyword>
<keyword evidence="2" id="KW-0808">Transferase</keyword>
<comment type="caution">
    <text evidence="2">The sequence shown here is derived from an EMBL/GenBank/DDBJ whole genome shotgun (WGS) entry which is preliminary data.</text>
</comment>